<feature type="compositionally biased region" description="Low complexity" evidence="1">
    <location>
        <begin position="266"/>
        <end position="298"/>
    </location>
</feature>
<feature type="compositionally biased region" description="Polar residues" evidence="1">
    <location>
        <begin position="410"/>
        <end position="432"/>
    </location>
</feature>
<sequence length="1761" mass="195462">AELGSSLIPPPVPVTSDDSDTTVIILETYGADPEILRSCEPLAEESPSEAQHHDLITQVKSPSSLLLRGSQVSQESDDGNWTDHSSQTDTSTDTLVFDLAHYEVEDSVVKEPFAEYDQDTGALIEYPNDNGNNDTLKRSRAEESLAVLETEDHFFVNFEEEFEQAERQYPELQAEDLLSDQDIEESKAGNYSEEYLTDNEEEELNVIIPSATGDKESREIIRYPTILESDEEVPKIDIEKVKLDFKMGQYYSSASGGDPSRGEGSGSLPSSPRSSEGWRMSMASTATVASTTTANSDDTVAKDMSELSSVNSRLSCLDEALDEVKGLPSKSDPNATPKATPQSERKRQTSIKDAIDELESIEQAAQNLLQKKQYTSEEGKEKYTTDDTLKIYIAVKESYGKKQMEEESVTEQNVSKGSTQKVTETPLQSITIEENENEHSTQQASISQSHTSPLTNNALQKHPIPLNTTLASEESTVSHVVNGFEKPKGDNERRIISEEKPPLPPTASSQPPKVDIKRRWWSKNREIQPYISRESYNDERVFKELERLRRSYQESDLNDFLDTLESTPIPDDIDEAFLRQLLLDISVDVEGVTDIGEEEVTLNPEEVCKITESRTPDSEEIIEIPRRPSSSTGKFEKVKERILEMIKVRKKRKGKESVAERSITPKADTKSANESMKDELNRPETPQISRSVTPQSMRPETPDSKSSRPQTPDGLKGDDSKKGFNIAEFFKKGSPKYLRKKYKERKNRKSDLITTSESESEDTENSKKDNGNLNNSSRKTESQSSLKGSNRSLNSSQELRKEVRFDLNTDSQRKVAESSSSKGSKTDPGKPAIIKEALKEPHRLSAPQWITCEAQQQETVIIKGFEETTQELDSDVVLTLPTTVEDINNKNDNLLPRLPERVKPPRRKKKLLPVPVEELSADLSDNTASTTSSDSVKLSEPKASDPRTETLKNMASVKDESPPPLPPYEDDLDTTKESCKNEDIVDHSSVAVDLVSDISEIRETYIEEEKKTVAESDFETRNASDVMQDTATSSGEIKLSSAIVPQPPEAYADNEPKTIIDNESASFVAPLLVTSVAPISVAPDQIPETSVAMMYPPRTLPLPVIQESVQEDQISISTPSETLVSCSVVASSSDTPAIEEENAQSLYDNVNPFKELIEEEMLSASSEVQTTSDEVAIETETITRGSRDIKKTTSAIPVSEEPIAQTKPQICSPQEACKSPAFENKVTNIDELAALTAEMFKFAESAEEATKGSKEYKPILPSSLMKTTTRNIEQESQSQAEKKEIVTQTEEEIISQSVDNDDLVDYAKSNTIAVQTDLPRQVRTYEAASQTDTEYETDLETESEMEENVLNQYDSSKWLFGSSPLIARPIPPPRDLHQQELLKRQEVVIKELQKQTVMQQQRRVEAPEAPPRQFQQKMPLTVVHELKTVLADAETSTPKLKKITEPRRWDTDLTWDDGRLASNPTNIPLKPSESLASVSSTKPDASQLLPLPTGSPIDSISPPDLSPNPIMQSQSLSIDKTFIKSEKNGRLDRRPSCSVSTDDLATIPEETAISTSRVVEENSRQLNTRTREAIENKQLMQTEDSSKVSSKGNNPISVVVAGDNITTAKIRANVYPSFAHVSTIPRGKPPVPKPSVRRLTGDGTDDGYQSDPGARRSNGKHKFNNAKAKPSVPVTEDRGYATDSEIIVHHNPVSKKTHQDKLESSSQPFLADPELPELTEMIRAAVGNKKTLQSSWAPFGQLSDIAAELLESPVLTETLLK</sequence>
<dbReference type="Proteomes" id="UP001381693">
    <property type="component" value="Unassembled WGS sequence"/>
</dbReference>
<feature type="compositionally biased region" description="Polar residues" evidence="1">
    <location>
        <begin position="684"/>
        <end position="698"/>
    </location>
</feature>
<gene>
    <name evidence="2" type="ORF">SK128_012057</name>
</gene>
<name>A0AAN8ZXH7_HALRR</name>
<organism evidence="2 3">
    <name type="scientific">Halocaridina rubra</name>
    <name type="common">Hawaiian red shrimp</name>
    <dbReference type="NCBI Taxonomy" id="373956"/>
    <lineage>
        <taxon>Eukaryota</taxon>
        <taxon>Metazoa</taxon>
        <taxon>Ecdysozoa</taxon>
        <taxon>Arthropoda</taxon>
        <taxon>Crustacea</taxon>
        <taxon>Multicrustacea</taxon>
        <taxon>Malacostraca</taxon>
        <taxon>Eumalacostraca</taxon>
        <taxon>Eucarida</taxon>
        <taxon>Decapoda</taxon>
        <taxon>Pleocyemata</taxon>
        <taxon>Caridea</taxon>
        <taxon>Atyoidea</taxon>
        <taxon>Atyidae</taxon>
        <taxon>Halocaridina</taxon>
    </lineage>
</organism>
<accession>A0AAN8ZXH7</accession>
<feature type="compositionally biased region" description="Basic residues" evidence="1">
    <location>
        <begin position="733"/>
        <end position="748"/>
    </location>
</feature>
<evidence type="ECO:0000256" key="1">
    <source>
        <dbReference type="SAM" id="MobiDB-lite"/>
    </source>
</evidence>
<feature type="compositionally biased region" description="Low complexity" evidence="1">
    <location>
        <begin position="912"/>
        <end position="935"/>
    </location>
</feature>
<feature type="compositionally biased region" description="Basic and acidic residues" evidence="1">
    <location>
        <begin position="667"/>
        <end position="682"/>
    </location>
</feature>
<feature type="region of interest" description="Disordered" evidence="1">
    <location>
        <begin position="61"/>
        <end position="89"/>
    </location>
</feature>
<feature type="region of interest" description="Disordered" evidence="1">
    <location>
        <begin position="653"/>
        <end position="846"/>
    </location>
</feature>
<keyword evidence="3" id="KW-1185">Reference proteome</keyword>
<feature type="compositionally biased region" description="Basic and acidic residues" evidence="1">
    <location>
        <begin position="798"/>
        <end position="816"/>
    </location>
</feature>
<feature type="compositionally biased region" description="Polar residues" evidence="1">
    <location>
        <begin position="1474"/>
        <end position="1484"/>
    </location>
</feature>
<evidence type="ECO:0000313" key="2">
    <source>
        <dbReference type="EMBL" id="KAK7067493.1"/>
    </source>
</evidence>
<reference evidence="2 3" key="1">
    <citation type="submission" date="2023-11" db="EMBL/GenBank/DDBJ databases">
        <title>Halocaridina rubra genome assembly.</title>
        <authorList>
            <person name="Smith C."/>
        </authorList>
    </citation>
    <scope>NUCLEOTIDE SEQUENCE [LARGE SCALE GENOMIC DNA]</scope>
    <source>
        <strain evidence="2">EP-1</strain>
        <tissue evidence="2">Whole</tissue>
    </source>
</reference>
<feature type="compositionally biased region" description="Polar residues" evidence="1">
    <location>
        <begin position="61"/>
        <end position="74"/>
    </location>
</feature>
<proteinExistence type="predicted"/>
<comment type="caution">
    <text evidence="2">The sequence shown here is derived from an EMBL/GenBank/DDBJ whole genome shotgun (WGS) entry which is preliminary data.</text>
</comment>
<protein>
    <submittedName>
        <fullName evidence="2">Uncharacterized protein</fullName>
    </submittedName>
</protein>
<feature type="compositionally biased region" description="Basic and acidic residues" evidence="1">
    <location>
        <begin position="937"/>
        <end position="950"/>
    </location>
</feature>
<feature type="region of interest" description="Disordered" evidence="1">
    <location>
        <begin position="1624"/>
        <end position="1676"/>
    </location>
</feature>
<feature type="non-terminal residue" evidence="2">
    <location>
        <position position="1"/>
    </location>
</feature>
<feature type="region of interest" description="Disordered" evidence="1">
    <location>
        <begin position="482"/>
        <end position="514"/>
    </location>
</feature>
<feature type="region of interest" description="Disordered" evidence="1">
    <location>
        <begin position="1"/>
        <end position="20"/>
    </location>
</feature>
<feature type="region of interest" description="Disordered" evidence="1">
    <location>
        <begin position="401"/>
        <end position="452"/>
    </location>
</feature>
<feature type="compositionally biased region" description="Polar residues" evidence="1">
    <location>
        <begin position="771"/>
        <end position="797"/>
    </location>
</feature>
<feature type="region of interest" description="Disordered" evidence="1">
    <location>
        <begin position="884"/>
        <end position="967"/>
    </location>
</feature>
<feature type="compositionally biased region" description="Polar residues" evidence="1">
    <location>
        <begin position="440"/>
        <end position="452"/>
    </location>
</feature>
<feature type="compositionally biased region" description="Basic and acidic residues" evidence="1">
    <location>
        <begin position="485"/>
        <end position="501"/>
    </location>
</feature>
<feature type="region of interest" description="Disordered" evidence="1">
    <location>
        <begin position="250"/>
        <end position="353"/>
    </location>
</feature>
<dbReference type="EMBL" id="JAXCGZ010018194">
    <property type="protein sequence ID" value="KAK7067493.1"/>
    <property type="molecule type" value="Genomic_DNA"/>
</dbReference>
<feature type="compositionally biased region" description="Polar residues" evidence="1">
    <location>
        <begin position="331"/>
        <end position="342"/>
    </location>
</feature>
<evidence type="ECO:0000313" key="3">
    <source>
        <dbReference type="Proteomes" id="UP001381693"/>
    </source>
</evidence>
<feature type="region of interest" description="Disordered" evidence="1">
    <location>
        <begin position="1453"/>
        <end position="1488"/>
    </location>
</feature>